<gene>
    <name evidence="2" type="ORF">SCUD_LOCUS16533</name>
</gene>
<dbReference type="Proteomes" id="UP000279833">
    <property type="component" value="Unassembled WGS sequence"/>
</dbReference>
<accession>A0A183KNA7</accession>
<reference evidence="4" key="1">
    <citation type="submission" date="2016-06" db="UniProtKB">
        <authorList>
            <consortium name="WormBaseParasite"/>
        </authorList>
    </citation>
    <scope>IDENTIFICATION</scope>
</reference>
<sequence>MIRSWSFHCSSEQHQQHKHRVDVCADDVVQKNDKVSPTKPSNSGNQKSSKYQFISVESYEEKTSKQNTMLNDKMHYNSNIAYHFLPL</sequence>
<feature type="region of interest" description="Disordered" evidence="1">
    <location>
        <begin position="1"/>
        <end position="20"/>
    </location>
</feature>
<dbReference type="EMBL" id="UZAK01038768">
    <property type="protein sequence ID" value="VDP61749.1"/>
    <property type="molecule type" value="Genomic_DNA"/>
</dbReference>
<evidence type="ECO:0000313" key="3">
    <source>
        <dbReference type="Proteomes" id="UP000279833"/>
    </source>
</evidence>
<keyword evidence="3" id="KW-1185">Reference proteome</keyword>
<evidence type="ECO:0000313" key="4">
    <source>
        <dbReference type="WBParaSite" id="SCUD_0001653701-mRNA-1"/>
    </source>
</evidence>
<protein>
    <submittedName>
        <fullName evidence="4">Ovule protein</fullName>
    </submittedName>
</protein>
<organism evidence="4">
    <name type="scientific">Schistosoma curassoni</name>
    <dbReference type="NCBI Taxonomy" id="6186"/>
    <lineage>
        <taxon>Eukaryota</taxon>
        <taxon>Metazoa</taxon>
        <taxon>Spiralia</taxon>
        <taxon>Lophotrochozoa</taxon>
        <taxon>Platyhelminthes</taxon>
        <taxon>Trematoda</taxon>
        <taxon>Digenea</taxon>
        <taxon>Strigeidida</taxon>
        <taxon>Schistosomatoidea</taxon>
        <taxon>Schistosomatidae</taxon>
        <taxon>Schistosoma</taxon>
    </lineage>
</organism>
<dbReference type="AlphaFoldDB" id="A0A183KNA7"/>
<name>A0A183KNA7_9TREM</name>
<proteinExistence type="predicted"/>
<evidence type="ECO:0000313" key="2">
    <source>
        <dbReference type="EMBL" id="VDP61749.1"/>
    </source>
</evidence>
<dbReference type="WBParaSite" id="SCUD_0001653701-mRNA-1">
    <property type="protein sequence ID" value="SCUD_0001653701-mRNA-1"/>
    <property type="gene ID" value="SCUD_0001653701"/>
</dbReference>
<evidence type="ECO:0000256" key="1">
    <source>
        <dbReference type="SAM" id="MobiDB-lite"/>
    </source>
</evidence>
<reference evidence="2 3" key="2">
    <citation type="submission" date="2018-11" db="EMBL/GenBank/DDBJ databases">
        <authorList>
            <consortium name="Pathogen Informatics"/>
        </authorList>
    </citation>
    <scope>NUCLEOTIDE SEQUENCE [LARGE SCALE GENOMIC DNA]</scope>
    <source>
        <strain evidence="2">Dakar</strain>
        <strain evidence="3">Dakar, Senegal</strain>
    </source>
</reference>